<accession>A0A8A1LXS8</accession>
<dbReference type="AlphaFoldDB" id="A0A8A1LXS8"/>
<name>A0A8A1LXS8_AJEC8</name>
<sequence length="144" mass="16262">MAKMPHSTDAFNDQPSRLHAWHSVRVHLGRVSHMWQLLPFWIPLARRIGEGRQGLFNGERIVLVGALFTVTRSCAPFVLSQGWCSSIHPFRLFDGRRWRCDALLARIWSERPGESTRGRGVMSETGTVILLFQPLKVLAATDGA</sequence>
<evidence type="ECO:0000313" key="1">
    <source>
        <dbReference type="EMBL" id="QSS56972.1"/>
    </source>
</evidence>
<dbReference type="EMBL" id="CP069106">
    <property type="protein sequence ID" value="QSS56972.1"/>
    <property type="molecule type" value="Genomic_DNA"/>
</dbReference>
<dbReference type="VEuPathDB" id="FungiDB:I7I53_05342"/>
<gene>
    <name evidence="1" type="ORF">I7I53_05342</name>
</gene>
<reference evidence="1" key="1">
    <citation type="submission" date="2021-01" db="EMBL/GenBank/DDBJ databases">
        <title>Chromosome-level genome assembly of a human fungal pathogen reveals clustering of transcriptionally co-regulated genes.</title>
        <authorList>
            <person name="Voorhies M."/>
            <person name="Cohen S."/>
            <person name="Shea T.P."/>
            <person name="Petrus S."/>
            <person name="Munoz J.F."/>
            <person name="Poplawski S."/>
            <person name="Goldman W.E."/>
            <person name="Michael T."/>
            <person name="Cuomo C.A."/>
            <person name="Sil A."/>
            <person name="Beyhan S."/>
        </authorList>
    </citation>
    <scope>NUCLEOTIDE SEQUENCE</scope>
    <source>
        <strain evidence="1">H88</strain>
    </source>
</reference>
<proteinExistence type="predicted"/>
<evidence type="ECO:0000313" key="2">
    <source>
        <dbReference type="Proteomes" id="UP000663419"/>
    </source>
</evidence>
<protein>
    <submittedName>
        <fullName evidence="1">Uncharacterized protein</fullName>
    </submittedName>
</protein>
<organism evidence="1 2">
    <name type="scientific">Ajellomyces capsulatus (strain H88)</name>
    <name type="common">Darling's disease fungus</name>
    <name type="synonym">Histoplasma capsulatum</name>
    <dbReference type="NCBI Taxonomy" id="544711"/>
    <lineage>
        <taxon>Eukaryota</taxon>
        <taxon>Fungi</taxon>
        <taxon>Dikarya</taxon>
        <taxon>Ascomycota</taxon>
        <taxon>Pezizomycotina</taxon>
        <taxon>Eurotiomycetes</taxon>
        <taxon>Eurotiomycetidae</taxon>
        <taxon>Onygenales</taxon>
        <taxon>Ajellomycetaceae</taxon>
        <taxon>Histoplasma</taxon>
    </lineage>
</organism>
<dbReference type="Proteomes" id="UP000663419">
    <property type="component" value="Chromosome 5"/>
</dbReference>